<dbReference type="Proteomes" id="UP000242699">
    <property type="component" value="Unassembled WGS sequence"/>
</dbReference>
<gene>
    <name evidence="2" type="ORF">C7B43_15070</name>
</gene>
<comment type="caution">
    <text evidence="2">The sequence shown here is derived from an EMBL/GenBank/DDBJ whole genome shotgun (WGS) entry which is preliminary data.</text>
</comment>
<evidence type="ECO:0000313" key="3">
    <source>
        <dbReference type="Proteomes" id="UP000242699"/>
    </source>
</evidence>
<sequence length="304" mass="32619">MPHSKYIVAIDIGGTNVRTYLVETNGAIIVHHRDLTPSPPSPTKVINVVDNLLRSDHRYQDASALIVGVPGLVDSEMGIVRKNSNLSWVDVPFAKLAQEKWSRPVLIENDVRLHTLGELASSTASQNMLCVVIGTGVAMGIVVNGQIYKGSHLIAGELGHLTVDTHGVLCGCGKMGCLETVCGVRGLSRLYSQCSGEIVSDFPRQLIDGLSMGNTCAVEAWRYLGEGLAWALSAAIALFDPEKVIMGGGLGVFYPAWKGYFWPLLDSYLIPGTLRPQILPSALGEQAVTYGAISLARSAGWMET</sequence>
<evidence type="ECO:0008006" key="4">
    <source>
        <dbReference type="Google" id="ProtNLM"/>
    </source>
</evidence>
<name>A0A2T2WUY8_9FIRM</name>
<evidence type="ECO:0000313" key="2">
    <source>
        <dbReference type="EMBL" id="PSR26059.1"/>
    </source>
</evidence>
<dbReference type="InterPro" id="IPR043129">
    <property type="entry name" value="ATPase_NBD"/>
</dbReference>
<dbReference type="Gene3D" id="3.30.420.40">
    <property type="match status" value="2"/>
</dbReference>
<dbReference type="PANTHER" id="PTHR18964">
    <property type="entry name" value="ROK (REPRESSOR, ORF, KINASE) FAMILY"/>
    <property type="match status" value="1"/>
</dbReference>
<reference evidence="2 3" key="1">
    <citation type="journal article" date="2014" name="BMC Genomics">
        <title>Comparison of environmental and isolate Sulfobacillus genomes reveals diverse carbon, sulfur, nitrogen, and hydrogen metabolisms.</title>
        <authorList>
            <person name="Justice N.B."/>
            <person name="Norman A."/>
            <person name="Brown C.T."/>
            <person name="Singh A."/>
            <person name="Thomas B.C."/>
            <person name="Banfield J.F."/>
        </authorList>
    </citation>
    <scope>NUCLEOTIDE SEQUENCE [LARGE SCALE GENOMIC DNA]</scope>
    <source>
        <strain evidence="2">AMDSBA1</strain>
    </source>
</reference>
<dbReference type="AlphaFoldDB" id="A0A2T2WUY8"/>
<dbReference type="EMBL" id="PXYT01000043">
    <property type="protein sequence ID" value="PSR26059.1"/>
    <property type="molecule type" value="Genomic_DNA"/>
</dbReference>
<accession>A0A2T2WUY8</accession>
<evidence type="ECO:0000256" key="1">
    <source>
        <dbReference type="ARBA" id="ARBA00006479"/>
    </source>
</evidence>
<dbReference type="SUPFAM" id="SSF53067">
    <property type="entry name" value="Actin-like ATPase domain"/>
    <property type="match status" value="1"/>
</dbReference>
<proteinExistence type="inferred from homology"/>
<organism evidence="2 3">
    <name type="scientific">Sulfobacillus benefaciens</name>
    <dbReference type="NCBI Taxonomy" id="453960"/>
    <lineage>
        <taxon>Bacteria</taxon>
        <taxon>Bacillati</taxon>
        <taxon>Bacillota</taxon>
        <taxon>Clostridia</taxon>
        <taxon>Eubacteriales</taxon>
        <taxon>Clostridiales Family XVII. Incertae Sedis</taxon>
        <taxon>Sulfobacillus</taxon>
    </lineage>
</organism>
<dbReference type="PANTHER" id="PTHR18964:SF149">
    <property type="entry name" value="BIFUNCTIONAL UDP-N-ACETYLGLUCOSAMINE 2-EPIMERASE_N-ACETYLMANNOSAMINE KINASE"/>
    <property type="match status" value="1"/>
</dbReference>
<dbReference type="Pfam" id="PF00480">
    <property type="entry name" value="ROK"/>
    <property type="match status" value="1"/>
</dbReference>
<protein>
    <recommendedName>
        <fullName evidence="4">ROK family protein</fullName>
    </recommendedName>
</protein>
<dbReference type="InterPro" id="IPR000600">
    <property type="entry name" value="ROK"/>
</dbReference>
<comment type="similarity">
    <text evidence="1">Belongs to the ROK (NagC/XylR) family.</text>
</comment>